<comment type="caution">
    <text evidence="1">The sequence shown here is derived from an EMBL/GenBank/DDBJ whole genome shotgun (WGS) entry which is preliminary data.</text>
</comment>
<gene>
    <name evidence="1" type="ORF">ACH47G_00120</name>
</gene>
<protein>
    <submittedName>
        <fullName evidence="1">Uncharacterized protein</fullName>
    </submittedName>
</protein>
<reference evidence="1 2" key="1">
    <citation type="submission" date="2024-10" db="EMBL/GenBank/DDBJ databases">
        <title>The Natural Products Discovery Center: Release of the First 8490 Sequenced Strains for Exploring Actinobacteria Biosynthetic Diversity.</title>
        <authorList>
            <person name="Kalkreuter E."/>
            <person name="Kautsar S.A."/>
            <person name="Yang D."/>
            <person name="Bader C.D."/>
            <person name="Teijaro C.N."/>
            <person name="Fluegel L."/>
            <person name="Davis C.M."/>
            <person name="Simpson J.R."/>
            <person name="Lauterbach L."/>
            <person name="Steele A.D."/>
            <person name="Gui C."/>
            <person name="Meng S."/>
            <person name="Li G."/>
            <person name="Viehrig K."/>
            <person name="Ye F."/>
            <person name="Su P."/>
            <person name="Kiefer A.F."/>
            <person name="Nichols A."/>
            <person name="Cepeda A.J."/>
            <person name="Yan W."/>
            <person name="Fan B."/>
            <person name="Jiang Y."/>
            <person name="Adhikari A."/>
            <person name="Zheng C.-J."/>
            <person name="Schuster L."/>
            <person name="Cowan T.M."/>
            <person name="Smanski M.J."/>
            <person name="Chevrette M.G."/>
            <person name="De Carvalho L.P.S."/>
            <person name="Shen B."/>
        </authorList>
    </citation>
    <scope>NUCLEOTIDE SEQUENCE [LARGE SCALE GENOMIC DNA]</scope>
    <source>
        <strain evidence="1 2">NPDC019626</strain>
    </source>
</reference>
<organism evidence="1 2">
    <name type="scientific">Nocardia beijingensis</name>
    <dbReference type="NCBI Taxonomy" id="95162"/>
    <lineage>
        <taxon>Bacteria</taxon>
        <taxon>Bacillati</taxon>
        <taxon>Actinomycetota</taxon>
        <taxon>Actinomycetes</taxon>
        <taxon>Mycobacteriales</taxon>
        <taxon>Nocardiaceae</taxon>
        <taxon>Nocardia</taxon>
    </lineage>
</organism>
<name>A0ABW7W7A7_9NOCA</name>
<sequence>MVTALIAIAGTLLGSIVTHYFQRATADRAARQNFSERLRQDRLNAYNAFAASANDYRHHQIERWHRLRQDPDAEVNRRPESYSRKSALRSEQFRIKLLTNDARLQQLADEAIEAIRSIQRTGVSPASVEEHEVLYKKATAAIDAFVLHAATDVQRQSPQNLPQRQ</sequence>
<accession>A0ABW7W7A7</accession>
<proteinExistence type="predicted"/>
<dbReference type="RefSeq" id="WP_396946234.1">
    <property type="nucleotide sequence ID" value="NZ_JBIRXV010000001.1"/>
</dbReference>
<keyword evidence="2" id="KW-1185">Reference proteome</keyword>
<evidence type="ECO:0000313" key="2">
    <source>
        <dbReference type="Proteomes" id="UP001611450"/>
    </source>
</evidence>
<dbReference type="Proteomes" id="UP001611450">
    <property type="component" value="Unassembled WGS sequence"/>
</dbReference>
<evidence type="ECO:0000313" key="1">
    <source>
        <dbReference type="EMBL" id="MFI2318873.1"/>
    </source>
</evidence>
<dbReference type="EMBL" id="JBIRXV010000001">
    <property type="protein sequence ID" value="MFI2318873.1"/>
    <property type="molecule type" value="Genomic_DNA"/>
</dbReference>